<evidence type="ECO:0000313" key="3">
    <source>
        <dbReference type="Proteomes" id="UP000279259"/>
    </source>
</evidence>
<name>A0A427YQ38_9TREE</name>
<feature type="region of interest" description="Disordered" evidence="1">
    <location>
        <begin position="127"/>
        <end position="161"/>
    </location>
</feature>
<comment type="caution">
    <text evidence="2">The sequence shown here is derived from an EMBL/GenBank/DDBJ whole genome shotgun (WGS) entry which is preliminary data.</text>
</comment>
<evidence type="ECO:0000256" key="1">
    <source>
        <dbReference type="SAM" id="MobiDB-lite"/>
    </source>
</evidence>
<proteinExistence type="predicted"/>
<dbReference type="OrthoDB" id="10301204at2759"/>
<organism evidence="2 3">
    <name type="scientific">Saitozyma podzolica</name>
    <dbReference type="NCBI Taxonomy" id="1890683"/>
    <lineage>
        <taxon>Eukaryota</taxon>
        <taxon>Fungi</taxon>
        <taxon>Dikarya</taxon>
        <taxon>Basidiomycota</taxon>
        <taxon>Agaricomycotina</taxon>
        <taxon>Tremellomycetes</taxon>
        <taxon>Tremellales</taxon>
        <taxon>Trimorphomycetaceae</taxon>
        <taxon>Saitozyma</taxon>
    </lineage>
</organism>
<dbReference type="AlphaFoldDB" id="A0A427YQ38"/>
<feature type="compositionally biased region" description="Polar residues" evidence="1">
    <location>
        <begin position="150"/>
        <end position="161"/>
    </location>
</feature>
<protein>
    <submittedName>
        <fullName evidence="2">Uncharacterized protein</fullName>
    </submittedName>
</protein>
<evidence type="ECO:0000313" key="2">
    <source>
        <dbReference type="EMBL" id="RSH93170.1"/>
    </source>
</evidence>
<gene>
    <name evidence="2" type="ORF">EHS25_007523</name>
</gene>
<sequence length="161" mass="17932">MSRRLSSQLVKRSITASDVLRSIRAVMKYDEDAREAGERSWMMWASGASVTESDYSTSSGQSRAREALAAYRISQQLIKFNPTPYDLRLHLHRISVAATTNHQTEKWNSDDAADHDLLTASWSMTVQEPEAFDEGSTEEAGATADKENRSVTTGNDSEGRK</sequence>
<dbReference type="Proteomes" id="UP000279259">
    <property type="component" value="Unassembled WGS sequence"/>
</dbReference>
<accession>A0A427YQ38</accession>
<keyword evidence="3" id="KW-1185">Reference proteome</keyword>
<reference evidence="2 3" key="1">
    <citation type="submission" date="2018-11" db="EMBL/GenBank/DDBJ databases">
        <title>Genome sequence of Saitozyma podzolica DSM 27192.</title>
        <authorList>
            <person name="Aliyu H."/>
            <person name="Gorte O."/>
            <person name="Ochsenreither K."/>
        </authorList>
    </citation>
    <scope>NUCLEOTIDE SEQUENCE [LARGE SCALE GENOMIC DNA]</scope>
    <source>
        <strain evidence="2 3">DSM 27192</strain>
    </source>
</reference>
<dbReference type="EMBL" id="RSCD01000004">
    <property type="protein sequence ID" value="RSH93170.1"/>
    <property type="molecule type" value="Genomic_DNA"/>
</dbReference>